<dbReference type="Gene3D" id="2.40.180.10">
    <property type="entry name" value="Catalase core domain"/>
    <property type="match status" value="1"/>
</dbReference>
<dbReference type="GO" id="GO:0004096">
    <property type="term" value="F:catalase activity"/>
    <property type="evidence" value="ECO:0007669"/>
    <property type="project" value="InterPro"/>
</dbReference>
<dbReference type="GO" id="GO:0020037">
    <property type="term" value="F:heme binding"/>
    <property type="evidence" value="ECO:0007669"/>
    <property type="project" value="InterPro"/>
</dbReference>
<accession>A0A4R6G7R1</accession>
<dbReference type="Pfam" id="PF00199">
    <property type="entry name" value="Catalase"/>
    <property type="match status" value="1"/>
</dbReference>
<dbReference type="AlphaFoldDB" id="A0A4R6G7R1"/>
<proteinExistence type="predicted"/>
<dbReference type="OrthoDB" id="336698at2"/>
<evidence type="ECO:0000259" key="2">
    <source>
        <dbReference type="Pfam" id="PF00199"/>
    </source>
</evidence>
<dbReference type="CDD" id="cd08152">
    <property type="entry name" value="y4iL_like"/>
    <property type="match status" value="1"/>
</dbReference>
<sequence>MSNNALAQEIIPAREIEDTRDLAARLQAKIIRDNPTGIMRRDAHPKMHGLVKAEFTIEPDLPLELKVGIFSEARTYQAWIRFSNQDGTIQPDTSRDIRGMAIKLMGVAGDKLLEAERHEQTQDFIVITTNVFVTKDVAEFDGLIKAMTGSIWAKISYFATHWRVIWNLIKSLKKFANPLQTRYWSTTPYLFGETAVKYSTIPRVTHPDEIPANPGPDYLREAMVRQLSQREAVFDFTVQLQVDATDMPIEDPGHEWKESKSPFRKVATIRIPQQEFDSEAQRSFGENLSFTPWHSLPAHRPLGGINRARKIVYDAISTFRHTRNNVPRREPTSWEI</sequence>
<dbReference type="PANTHER" id="PTHR36195:SF4">
    <property type="entry name" value="DOMAIN PROTEIN, PUTATIVE (AFU_ORTHOLOGUE AFUA_5G01990)-RELATED"/>
    <property type="match status" value="1"/>
</dbReference>
<dbReference type="RefSeq" id="WP_112991905.1">
    <property type="nucleotide sequence ID" value="NZ_PTLZ01000002.1"/>
</dbReference>
<name>A0A4R6G7R1_9BURK</name>
<comment type="function">
    <text evidence="1">Decomposes hydrogen peroxide into water and oxygen; serves to protect cells from the toxic effects of hydrogen peroxide.</text>
</comment>
<dbReference type="Proteomes" id="UP000294737">
    <property type="component" value="Unassembled WGS sequence"/>
</dbReference>
<feature type="domain" description="Catalase core" evidence="2">
    <location>
        <begin position="37"/>
        <end position="162"/>
    </location>
</feature>
<dbReference type="PANTHER" id="PTHR36195">
    <property type="entry name" value="DOMAIN PROTEIN, PUTATIVE (AFU_ORTHOLOGUE AFUA_5G01990)-RELATED-RELATED"/>
    <property type="match status" value="1"/>
</dbReference>
<reference evidence="3 4" key="1">
    <citation type="submission" date="2019-03" db="EMBL/GenBank/DDBJ databases">
        <title>Genomic Encyclopedia of Type Strains, Phase IV (KMG-IV): sequencing the most valuable type-strain genomes for metagenomic binning, comparative biology and taxonomic classification.</title>
        <authorList>
            <person name="Goeker M."/>
        </authorList>
    </citation>
    <scope>NUCLEOTIDE SEQUENCE [LARGE SCALE GENOMIC DNA]</scope>
    <source>
        <strain evidence="3 4">DSM 18555</strain>
    </source>
</reference>
<evidence type="ECO:0000256" key="1">
    <source>
        <dbReference type="ARBA" id="ARBA00002974"/>
    </source>
</evidence>
<evidence type="ECO:0000313" key="4">
    <source>
        <dbReference type="Proteomes" id="UP000294737"/>
    </source>
</evidence>
<comment type="caution">
    <text evidence="3">The sequence shown here is derived from an EMBL/GenBank/DDBJ whole genome shotgun (WGS) entry which is preliminary data.</text>
</comment>
<dbReference type="InterPro" id="IPR011614">
    <property type="entry name" value="Catalase_core"/>
</dbReference>
<gene>
    <name evidence="3" type="ORF">EV677_1867</name>
</gene>
<dbReference type="EMBL" id="SNWF01000005">
    <property type="protein sequence ID" value="TDN89805.1"/>
    <property type="molecule type" value="Genomic_DNA"/>
</dbReference>
<dbReference type="SUPFAM" id="SSF56634">
    <property type="entry name" value="Heme-dependent catalase-like"/>
    <property type="match status" value="1"/>
</dbReference>
<keyword evidence="4" id="KW-1185">Reference proteome</keyword>
<organism evidence="3 4">
    <name type="scientific">Herminiimonas fonticola</name>
    <dbReference type="NCBI Taxonomy" id="303380"/>
    <lineage>
        <taxon>Bacteria</taxon>
        <taxon>Pseudomonadati</taxon>
        <taxon>Pseudomonadota</taxon>
        <taxon>Betaproteobacteria</taxon>
        <taxon>Burkholderiales</taxon>
        <taxon>Oxalobacteraceae</taxon>
        <taxon>Herminiimonas</taxon>
    </lineage>
</organism>
<dbReference type="InterPro" id="IPR020835">
    <property type="entry name" value="Catalase_sf"/>
</dbReference>
<protein>
    <submittedName>
        <fullName evidence="3">Catalase</fullName>
    </submittedName>
</protein>
<evidence type="ECO:0000313" key="3">
    <source>
        <dbReference type="EMBL" id="TDN89805.1"/>
    </source>
</evidence>